<dbReference type="GO" id="GO:0016757">
    <property type="term" value="F:glycosyltransferase activity"/>
    <property type="evidence" value="ECO:0007669"/>
    <property type="project" value="UniProtKB-ARBA"/>
</dbReference>
<dbReference type="Proteomes" id="UP000199283">
    <property type="component" value="Unassembled WGS sequence"/>
</dbReference>
<accession>A0A1H7GLH8</accession>
<feature type="domain" description="Glycosyltransferase subfamily 4-like N-terminal" evidence="1">
    <location>
        <begin position="35"/>
        <end position="172"/>
    </location>
</feature>
<dbReference type="Pfam" id="PF13692">
    <property type="entry name" value="Glyco_trans_1_4"/>
    <property type="match status" value="1"/>
</dbReference>
<dbReference type="EMBL" id="FNZQ01000001">
    <property type="protein sequence ID" value="SEK38968.1"/>
    <property type="molecule type" value="Genomic_DNA"/>
</dbReference>
<gene>
    <name evidence="2" type="ORF">SAMN04488526_0452</name>
</gene>
<dbReference type="Pfam" id="PF13579">
    <property type="entry name" value="Glyco_trans_4_4"/>
    <property type="match status" value="1"/>
</dbReference>
<dbReference type="PANTHER" id="PTHR12526:SF638">
    <property type="entry name" value="SPORE COAT PROTEIN SA"/>
    <property type="match status" value="1"/>
</dbReference>
<dbReference type="PANTHER" id="PTHR12526">
    <property type="entry name" value="GLYCOSYLTRANSFERASE"/>
    <property type="match status" value="1"/>
</dbReference>
<protein>
    <submittedName>
        <fullName evidence="2">Glycosyltransferase involved in cell wall bisynthesis</fullName>
    </submittedName>
</protein>
<dbReference type="SUPFAM" id="SSF53756">
    <property type="entry name" value="UDP-Glycosyltransferase/glycogen phosphorylase"/>
    <property type="match status" value="1"/>
</dbReference>
<proteinExistence type="predicted"/>
<dbReference type="RefSeq" id="WP_175495742.1">
    <property type="nucleotide sequence ID" value="NZ_FNZQ01000001.1"/>
</dbReference>
<dbReference type="AlphaFoldDB" id="A0A1H7GLH8"/>
<evidence type="ECO:0000313" key="2">
    <source>
        <dbReference type="EMBL" id="SEK38968.1"/>
    </source>
</evidence>
<evidence type="ECO:0000259" key="1">
    <source>
        <dbReference type="Pfam" id="PF13579"/>
    </source>
</evidence>
<dbReference type="Gene3D" id="3.40.50.2000">
    <property type="entry name" value="Glycogen Phosphorylase B"/>
    <property type="match status" value="2"/>
</dbReference>
<keyword evidence="3" id="KW-1185">Reference proteome</keyword>
<keyword evidence="2" id="KW-0808">Transferase</keyword>
<organism evidence="2 3">
    <name type="scientific">Jannaschia helgolandensis</name>
    <dbReference type="NCBI Taxonomy" id="188906"/>
    <lineage>
        <taxon>Bacteria</taxon>
        <taxon>Pseudomonadati</taxon>
        <taxon>Pseudomonadota</taxon>
        <taxon>Alphaproteobacteria</taxon>
        <taxon>Rhodobacterales</taxon>
        <taxon>Roseobacteraceae</taxon>
        <taxon>Jannaschia</taxon>
    </lineage>
</organism>
<evidence type="ECO:0000313" key="3">
    <source>
        <dbReference type="Proteomes" id="UP000199283"/>
    </source>
</evidence>
<reference evidence="2 3" key="1">
    <citation type="submission" date="2016-10" db="EMBL/GenBank/DDBJ databases">
        <authorList>
            <person name="de Groot N.N."/>
        </authorList>
    </citation>
    <scope>NUCLEOTIDE SEQUENCE [LARGE SCALE GENOMIC DNA]</scope>
    <source>
        <strain evidence="2 3">DSM 14858</strain>
    </source>
</reference>
<name>A0A1H7GLH8_9RHOB</name>
<dbReference type="STRING" id="188906.SAMN04488526_0452"/>
<dbReference type="InterPro" id="IPR028098">
    <property type="entry name" value="Glyco_trans_4-like_N"/>
</dbReference>
<sequence length="388" mass="42144">MTDPTHRSPSCGPRGPLRIVLTANTGFNLVNFRAGLIAALLADGHELVALVPPSIHDGEIAAMGCRVVPLKMDARGLNPLSEIALIWRMRLAFRRLAPDVVLSWTIKNNLYGALAARPLGIPVVPNVTGLGTAFARRGSMLGWVAGRLYKRGLKGVAPVFVQNANDAELLLDGGFLTAGQIKSLPGSGVDLVRFAQAPFAPSRAQVRFLMIARLLRDKGVADLVEALRIMRRWDVEAHVTVLGAFDDRDAGMVAARDLESWRRIDGLEFIAHVADVRPYLADADCIVLPSYYAEGLPRSLLEAAATGRPIITTDHPGCRDAIVPGQTGLLCRVRDPNDLARAMTEMIGIGPPARIDMGNAARRRAEQFFDERLVIAAYRRELADLSED</sequence>
<dbReference type="CDD" id="cd03808">
    <property type="entry name" value="GT4_CapM-like"/>
    <property type="match status" value="1"/>
</dbReference>